<proteinExistence type="predicted"/>
<organism evidence="2 3">
    <name type="scientific">Lentinula edodes</name>
    <name type="common">Shiitake mushroom</name>
    <name type="synonym">Lentinus edodes</name>
    <dbReference type="NCBI Taxonomy" id="5353"/>
    <lineage>
        <taxon>Eukaryota</taxon>
        <taxon>Fungi</taxon>
        <taxon>Dikarya</taxon>
        <taxon>Basidiomycota</taxon>
        <taxon>Agaricomycotina</taxon>
        <taxon>Agaricomycetes</taxon>
        <taxon>Agaricomycetidae</taxon>
        <taxon>Agaricales</taxon>
        <taxon>Marasmiineae</taxon>
        <taxon>Omphalotaceae</taxon>
        <taxon>Lentinula</taxon>
    </lineage>
</organism>
<reference evidence="2 3" key="2">
    <citation type="submission" date="2017-02" db="EMBL/GenBank/DDBJ databases">
        <title>A genome survey and senescence transcriptome analysis in Lentinula edodes.</title>
        <authorList>
            <person name="Sakamoto Y."/>
            <person name="Nakade K."/>
            <person name="Sato S."/>
            <person name="Yoshida Y."/>
            <person name="Miyazaki K."/>
            <person name="Natsume S."/>
            <person name="Konno N."/>
        </authorList>
    </citation>
    <scope>NUCLEOTIDE SEQUENCE [LARGE SCALE GENOMIC DNA]</scope>
    <source>
        <strain evidence="2 3">NBRC 111202</strain>
    </source>
</reference>
<keyword evidence="3" id="KW-1185">Reference proteome</keyword>
<dbReference type="EMBL" id="BDGU01000015">
    <property type="protein sequence ID" value="GAV99611.1"/>
    <property type="molecule type" value="Genomic_DNA"/>
</dbReference>
<feature type="chain" id="PRO_5012320629" evidence="1">
    <location>
        <begin position="22"/>
        <end position="172"/>
    </location>
</feature>
<evidence type="ECO:0000256" key="1">
    <source>
        <dbReference type="SAM" id="SignalP"/>
    </source>
</evidence>
<protein>
    <submittedName>
        <fullName evidence="2">Uncharacterized protein</fullName>
    </submittedName>
</protein>
<evidence type="ECO:0000313" key="3">
    <source>
        <dbReference type="Proteomes" id="UP000188533"/>
    </source>
</evidence>
<feature type="signal peptide" evidence="1">
    <location>
        <begin position="1"/>
        <end position="21"/>
    </location>
</feature>
<evidence type="ECO:0000313" key="2">
    <source>
        <dbReference type="EMBL" id="GAV99611.1"/>
    </source>
</evidence>
<keyword evidence="1" id="KW-0732">Signal</keyword>
<comment type="caution">
    <text evidence="2">The sequence shown here is derived from an EMBL/GenBank/DDBJ whole genome shotgun (WGS) entry which is preliminary data.</text>
</comment>
<sequence>MKLLNYYCYLVLSLLASTVHAAPVTVNVTTDSAPSVVEARMMPAPPRQYMNYPQPFHVHATTIRVAFFVSYAGAPLNPPALRIQPYKVQRGLDRLMERIQELYGVGAYELRILDEFREPDAHDIAMDPTHYSSAFFLVVLEGFHGCMSRTPCAFKVWYDESRDAEMVHYEIV</sequence>
<name>A0A1Q3DX83_LENED</name>
<accession>A0A1Q3DX83</accession>
<dbReference type="AlphaFoldDB" id="A0A1Q3DX83"/>
<gene>
    <name evidence="2" type="ORF">LENED_001079</name>
</gene>
<dbReference type="Proteomes" id="UP000188533">
    <property type="component" value="Unassembled WGS sequence"/>
</dbReference>
<reference evidence="2 3" key="1">
    <citation type="submission" date="2016-08" db="EMBL/GenBank/DDBJ databases">
        <authorList>
            <consortium name="Lentinula edodes genome sequencing consortium"/>
            <person name="Sakamoto Y."/>
            <person name="Nakade K."/>
            <person name="Sato S."/>
            <person name="Yoshida Y."/>
            <person name="Miyazaki K."/>
            <person name="Natsume S."/>
            <person name="Konno N."/>
        </authorList>
    </citation>
    <scope>NUCLEOTIDE SEQUENCE [LARGE SCALE GENOMIC DNA]</scope>
    <source>
        <strain evidence="2 3">NBRC 111202</strain>
    </source>
</reference>